<dbReference type="EMBL" id="JH603170">
    <property type="protein sequence ID" value="EIC19628.1"/>
    <property type="molecule type" value="Genomic_DNA"/>
</dbReference>
<organism evidence="1 2">
    <name type="scientific">Thiorhodovibrio frisius</name>
    <dbReference type="NCBI Taxonomy" id="631362"/>
    <lineage>
        <taxon>Bacteria</taxon>
        <taxon>Pseudomonadati</taxon>
        <taxon>Pseudomonadota</taxon>
        <taxon>Gammaproteobacteria</taxon>
        <taxon>Chromatiales</taxon>
        <taxon>Chromatiaceae</taxon>
        <taxon>Thiorhodovibrio</taxon>
    </lineage>
</organism>
<dbReference type="AlphaFoldDB" id="H8Z661"/>
<accession>H8Z661</accession>
<name>H8Z661_9GAMM</name>
<proteinExistence type="predicted"/>
<protein>
    <submittedName>
        <fullName evidence="1">Uncharacterized protein</fullName>
    </submittedName>
</protein>
<dbReference type="RefSeq" id="WP_009150033.1">
    <property type="nucleotide sequence ID" value="NZ_CP121471.1"/>
</dbReference>
<sequence>MNRRQWLQALGAGLLWPLGSNARGASSLSPPPRLLEPRPAVDSAGMTGADWGALFEPARSCCIGLGEGAEPFIRTLKTRTDIDQVALMAHHASEPQAVTDWLRRQSAPSDYMVVVIDASDPRAVTDLPLHATRWRPPDCCYCFAVLINRPTRLAAMLWNAEDRAALDNAFDALIEPAPSTSASQRLALHMLIDGTLLLSRTIIGYDPGHIRECLSAAKRLRTTATLWNRPDQRERALERLRQRGLAHPTGDMLAFVHAPKGMGIIEFADLMHELRRRLPLVEDARLVETAILHDDWPRDRRVLGVTG</sequence>
<evidence type="ECO:0000313" key="2">
    <source>
        <dbReference type="Proteomes" id="UP000002964"/>
    </source>
</evidence>
<reference evidence="1 2" key="2">
    <citation type="submission" date="2011-11" db="EMBL/GenBank/DDBJ databases">
        <authorList>
            <consortium name="US DOE Joint Genome Institute"/>
            <person name="Lucas S."/>
            <person name="Han J."/>
            <person name="Lapidus A."/>
            <person name="Cheng J.-F."/>
            <person name="Goodwin L."/>
            <person name="Pitluck S."/>
            <person name="Peters L."/>
            <person name="Ovchinnikova G."/>
            <person name="Zhang X."/>
            <person name="Detter J.C."/>
            <person name="Han C."/>
            <person name="Tapia R."/>
            <person name="Land M."/>
            <person name="Hauser L."/>
            <person name="Kyrpides N."/>
            <person name="Ivanova N."/>
            <person name="Pagani I."/>
            <person name="Vogl K."/>
            <person name="Liu Z."/>
            <person name="Overmann J."/>
            <person name="Frigaard N.-U."/>
            <person name="Bryant D."/>
            <person name="Woyke T."/>
        </authorList>
    </citation>
    <scope>NUCLEOTIDE SEQUENCE [LARGE SCALE GENOMIC DNA]</scope>
    <source>
        <strain evidence="1 2">970</strain>
    </source>
</reference>
<reference evidence="2" key="1">
    <citation type="submission" date="2011-06" db="EMBL/GenBank/DDBJ databases">
        <authorList>
            <consortium name="US DOE Joint Genome Institute (JGI-PGF)"/>
            <person name="Lucas S."/>
            <person name="Han J."/>
            <person name="Lapidus A."/>
            <person name="Cheng J.-F."/>
            <person name="Goodwin L."/>
            <person name="Pitluck S."/>
            <person name="Peters L."/>
            <person name="Land M.L."/>
            <person name="Hauser L."/>
            <person name="Vogl K."/>
            <person name="Liu Z."/>
            <person name="Overmann J."/>
            <person name="Frigaard N.-U."/>
            <person name="Bryant D.A."/>
            <person name="Woyke T.J."/>
        </authorList>
    </citation>
    <scope>NUCLEOTIDE SEQUENCE [LARGE SCALE GENOMIC DNA]</scope>
    <source>
        <strain evidence="2">970</strain>
    </source>
</reference>
<dbReference type="HOGENOM" id="CLU_905951_0_0_6"/>
<dbReference type="OrthoDB" id="5773933at2"/>
<keyword evidence="2" id="KW-1185">Reference proteome</keyword>
<evidence type="ECO:0000313" key="1">
    <source>
        <dbReference type="EMBL" id="EIC19628.1"/>
    </source>
</evidence>
<gene>
    <name evidence="1" type="ORF">Thi970DRAFT_03215</name>
</gene>
<dbReference type="Proteomes" id="UP000002964">
    <property type="component" value="Unassembled WGS sequence"/>
</dbReference>
<dbReference type="STRING" id="631362.Thi970DRAFT_03215"/>